<dbReference type="InterPro" id="IPR005119">
    <property type="entry name" value="LysR_subst-bd"/>
</dbReference>
<dbReference type="Gene3D" id="1.10.10.10">
    <property type="entry name" value="Winged helix-like DNA-binding domain superfamily/Winged helix DNA-binding domain"/>
    <property type="match status" value="1"/>
</dbReference>
<dbReference type="PANTHER" id="PTHR30118:SF6">
    <property type="entry name" value="HTH-TYPE TRANSCRIPTIONAL REGULATOR LEUO"/>
    <property type="match status" value="1"/>
</dbReference>
<evidence type="ECO:0000256" key="3">
    <source>
        <dbReference type="ARBA" id="ARBA00023125"/>
    </source>
</evidence>
<evidence type="ECO:0000313" key="7">
    <source>
        <dbReference type="Proteomes" id="UP000261931"/>
    </source>
</evidence>
<dbReference type="PANTHER" id="PTHR30118">
    <property type="entry name" value="HTH-TYPE TRANSCRIPTIONAL REGULATOR LEUO-RELATED"/>
    <property type="match status" value="1"/>
</dbReference>
<dbReference type="GO" id="GO:0003700">
    <property type="term" value="F:DNA-binding transcription factor activity"/>
    <property type="evidence" value="ECO:0007669"/>
    <property type="project" value="InterPro"/>
</dbReference>
<keyword evidence="7" id="KW-1185">Reference proteome</keyword>
<dbReference type="InterPro" id="IPR036390">
    <property type="entry name" value="WH_DNA-bd_sf"/>
</dbReference>
<name>A0A372EPA5_9BURK</name>
<keyword evidence="2" id="KW-0805">Transcription regulation</keyword>
<proteinExistence type="inferred from homology"/>
<dbReference type="SUPFAM" id="SSF53850">
    <property type="entry name" value="Periplasmic binding protein-like II"/>
    <property type="match status" value="1"/>
</dbReference>
<gene>
    <name evidence="6" type="ORF">DY262_01105</name>
</gene>
<feature type="domain" description="HTH lysR-type" evidence="5">
    <location>
        <begin position="21"/>
        <end position="77"/>
    </location>
</feature>
<dbReference type="Proteomes" id="UP000261931">
    <property type="component" value="Unassembled WGS sequence"/>
</dbReference>
<dbReference type="InterPro" id="IPR050389">
    <property type="entry name" value="LysR-type_TF"/>
</dbReference>
<keyword evidence="3" id="KW-0238">DNA-binding</keyword>
<dbReference type="EMBL" id="QVLS01000001">
    <property type="protein sequence ID" value="RFP82463.1"/>
    <property type="molecule type" value="Genomic_DNA"/>
</dbReference>
<keyword evidence="4" id="KW-0804">Transcription</keyword>
<reference evidence="6 7" key="1">
    <citation type="submission" date="2018-08" db="EMBL/GenBank/DDBJ databases">
        <title>Hydrogenophaga sp. LA-38 isolated from sludge.</title>
        <authorList>
            <person name="Im W.-T."/>
        </authorList>
    </citation>
    <scope>NUCLEOTIDE SEQUENCE [LARGE SCALE GENOMIC DNA]</scope>
    <source>
        <strain evidence="6 7">LA-38</strain>
    </source>
</reference>
<evidence type="ECO:0000256" key="2">
    <source>
        <dbReference type="ARBA" id="ARBA00023015"/>
    </source>
</evidence>
<organism evidence="6 7">
    <name type="scientific">Hydrogenophaga borbori</name>
    <dbReference type="NCBI Taxonomy" id="2294117"/>
    <lineage>
        <taxon>Bacteria</taxon>
        <taxon>Pseudomonadati</taxon>
        <taxon>Pseudomonadota</taxon>
        <taxon>Betaproteobacteria</taxon>
        <taxon>Burkholderiales</taxon>
        <taxon>Comamonadaceae</taxon>
        <taxon>Hydrogenophaga</taxon>
    </lineage>
</organism>
<dbReference type="Gene3D" id="3.40.190.10">
    <property type="entry name" value="Periplasmic binding protein-like II"/>
    <property type="match status" value="2"/>
</dbReference>
<evidence type="ECO:0000313" key="6">
    <source>
        <dbReference type="EMBL" id="RFP82463.1"/>
    </source>
</evidence>
<dbReference type="Pfam" id="PF03466">
    <property type="entry name" value="LysR_substrate"/>
    <property type="match status" value="1"/>
</dbReference>
<accession>A0A372EPA5</accession>
<dbReference type="GO" id="GO:0003677">
    <property type="term" value="F:DNA binding"/>
    <property type="evidence" value="ECO:0007669"/>
    <property type="project" value="UniProtKB-KW"/>
</dbReference>
<comment type="caution">
    <text evidence="6">The sequence shown here is derived from an EMBL/GenBank/DDBJ whole genome shotgun (WGS) entry which is preliminary data.</text>
</comment>
<dbReference type="SUPFAM" id="SSF46785">
    <property type="entry name" value="Winged helix' DNA-binding domain"/>
    <property type="match status" value="1"/>
</dbReference>
<protein>
    <submittedName>
        <fullName evidence="6">LysR family transcriptional regulator</fullName>
    </submittedName>
</protein>
<comment type="similarity">
    <text evidence="1">Belongs to the LysR transcriptional regulatory family.</text>
</comment>
<dbReference type="AlphaFoldDB" id="A0A372EPA5"/>
<evidence type="ECO:0000259" key="5">
    <source>
        <dbReference type="PROSITE" id="PS50931"/>
    </source>
</evidence>
<evidence type="ECO:0000256" key="1">
    <source>
        <dbReference type="ARBA" id="ARBA00009437"/>
    </source>
</evidence>
<dbReference type="InterPro" id="IPR037402">
    <property type="entry name" value="YidZ_PBP2"/>
</dbReference>
<sequence>MGVGCGSARWLLERLAMKNADIKQLALMCELIDTQSLSEAAARLGMTPSAASQSLSRLRAAFAEEVYVRHGNAYRLTSHGERVIGGIRTIVKRWHESLQAVQGFDPSESALRFNVACVGHSALPDFVRLQADLREQAPQARLDLQVPLYNAVDFQLLRAGRLDVLCASAPPPLDARDMRHELLCSHALTHVLLSKSHPRVGERISLAQYLAEEHLVAHYRNLDATSRSPLDAALQARGEVLRRSTYVQSLWTCLQLVSRGDFLMTMSADGARVVVALLSQVRSLPLPPDFPAVRSELYMIWHERTDSSRPHQWLRERLRMVSRAAGRSMEVPG</sequence>
<evidence type="ECO:0000256" key="4">
    <source>
        <dbReference type="ARBA" id="ARBA00023163"/>
    </source>
</evidence>
<dbReference type="Pfam" id="PF00126">
    <property type="entry name" value="HTH_1"/>
    <property type="match status" value="1"/>
</dbReference>
<dbReference type="InterPro" id="IPR000847">
    <property type="entry name" value="LysR_HTH_N"/>
</dbReference>
<dbReference type="PROSITE" id="PS50931">
    <property type="entry name" value="HTH_LYSR"/>
    <property type="match status" value="1"/>
</dbReference>
<dbReference type="InterPro" id="IPR036388">
    <property type="entry name" value="WH-like_DNA-bd_sf"/>
</dbReference>
<dbReference type="CDD" id="cd08417">
    <property type="entry name" value="PBP2_Nitroaromatics_like"/>
    <property type="match status" value="1"/>
</dbReference>